<comment type="subcellular location">
    <subcellularLocation>
        <location evidence="1">Membrane</location>
        <topology evidence="1">Multi-pass membrane protein</topology>
    </subcellularLocation>
</comment>
<accession>A0A3L8PLF2</accession>
<feature type="transmembrane region" description="Helical" evidence="5">
    <location>
        <begin position="97"/>
        <end position="119"/>
    </location>
</feature>
<comment type="caution">
    <text evidence="6">The sequence shown here is derived from an EMBL/GenBank/DDBJ whole genome shotgun (WGS) entry which is preliminary data.</text>
</comment>
<organism evidence="6 7">
    <name type="scientific">Aeromicrobium phragmitis</name>
    <dbReference type="NCBI Taxonomy" id="2478914"/>
    <lineage>
        <taxon>Bacteria</taxon>
        <taxon>Bacillati</taxon>
        <taxon>Actinomycetota</taxon>
        <taxon>Actinomycetes</taxon>
        <taxon>Propionibacteriales</taxon>
        <taxon>Nocardioidaceae</taxon>
        <taxon>Aeromicrobium</taxon>
    </lineage>
</organism>
<evidence type="ECO:0000256" key="1">
    <source>
        <dbReference type="ARBA" id="ARBA00004141"/>
    </source>
</evidence>
<dbReference type="Proteomes" id="UP000282515">
    <property type="component" value="Unassembled WGS sequence"/>
</dbReference>
<evidence type="ECO:0000313" key="6">
    <source>
        <dbReference type="EMBL" id="RLV55629.1"/>
    </source>
</evidence>
<dbReference type="Pfam" id="PF13564">
    <property type="entry name" value="DoxX_2"/>
    <property type="match status" value="1"/>
</dbReference>
<feature type="transmembrane region" description="Helical" evidence="5">
    <location>
        <begin position="33"/>
        <end position="53"/>
    </location>
</feature>
<keyword evidence="3 5" id="KW-1133">Transmembrane helix</keyword>
<proteinExistence type="predicted"/>
<keyword evidence="7" id="KW-1185">Reference proteome</keyword>
<evidence type="ECO:0000256" key="4">
    <source>
        <dbReference type="ARBA" id="ARBA00023136"/>
    </source>
</evidence>
<dbReference type="OrthoDB" id="4337053at2"/>
<reference evidence="6 7" key="1">
    <citation type="submission" date="2018-10" db="EMBL/GenBank/DDBJ databases">
        <title>Aeromicrobium sp. 9W16Y-2 whole genome shotgun sequence.</title>
        <authorList>
            <person name="Li F."/>
        </authorList>
    </citation>
    <scope>NUCLEOTIDE SEQUENCE [LARGE SCALE GENOMIC DNA]</scope>
    <source>
        <strain evidence="6 7">9W16Y-2</strain>
    </source>
</reference>
<evidence type="ECO:0000256" key="2">
    <source>
        <dbReference type="ARBA" id="ARBA00022692"/>
    </source>
</evidence>
<evidence type="ECO:0000313" key="7">
    <source>
        <dbReference type="Proteomes" id="UP000282515"/>
    </source>
</evidence>
<dbReference type="InterPro" id="IPR032808">
    <property type="entry name" value="DoxX"/>
</dbReference>
<keyword evidence="4 5" id="KW-0472">Membrane</keyword>
<dbReference type="GO" id="GO:0016020">
    <property type="term" value="C:membrane"/>
    <property type="evidence" value="ECO:0007669"/>
    <property type="project" value="UniProtKB-SubCell"/>
</dbReference>
<sequence length="125" mass="12412">MTESALTTLAAVTVACVGANVFIVGADLKRAGFVLANSAAVGLSPTTLPYLAALKGAGSVGLVIGLIGVTLLGLTAALALVMFYVGAVGAHIRASVLHNLAFPLVFLALAAGSAIYFALVMTARP</sequence>
<protein>
    <submittedName>
        <fullName evidence="6">DoxX family protein</fullName>
    </submittedName>
</protein>
<gene>
    <name evidence="6" type="ORF">D9V41_10420</name>
</gene>
<name>A0A3L8PLF2_9ACTN</name>
<dbReference type="AlphaFoldDB" id="A0A3L8PLF2"/>
<evidence type="ECO:0000256" key="5">
    <source>
        <dbReference type="SAM" id="Phobius"/>
    </source>
</evidence>
<feature type="transmembrane region" description="Helical" evidence="5">
    <location>
        <begin position="59"/>
        <end position="85"/>
    </location>
</feature>
<feature type="transmembrane region" description="Helical" evidence="5">
    <location>
        <begin position="6"/>
        <end position="26"/>
    </location>
</feature>
<evidence type="ECO:0000256" key="3">
    <source>
        <dbReference type="ARBA" id="ARBA00022989"/>
    </source>
</evidence>
<keyword evidence="2 5" id="KW-0812">Transmembrane</keyword>
<dbReference type="EMBL" id="RDBF01000007">
    <property type="protein sequence ID" value="RLV55629.1"/>
    <property type="molecule type" value="Genomic_DNA"/>
</dbReference>